<dbReference type="STRING" id="519424.AZF04_10160"/>
<protein>
    <submittedName>
        <fullName evidence="6">Uncharacterized protein</fullName>
    </submittedName>
</protein>
<gene>
    <name evidence="6" type="ORF">AZF04_10160</name>
</gene>
<comment type="similarity">
    <text evidence="2 4">Belongs to the GerABKA family.</text>
</comment>
<reference evidence="6" key="1">
    <citation type="submission" date="2016-02" db="EMBL/GenBank/DDBJ databases">
        <title>Genome sequence of Bacillus trypoxylicola KCTC 13244(T).</title>
        <authorList>
            <person name="Jeong H."/>
            <person name="Park S.-H."/>
            <person name="Choi S.-K."/>
        </authorList>
    </citation>
    <scope>NUCLEOTIDE SEQUENCE [LARGE SCALE GENOMIC DNA]</scope>
    <source>
        <strain evidence="6">KCTC 13244</strain>
    </source>
</reference>
<dbReference type="PANTHER" id="PTHR22550">
    <property type="entry name" value="SPORE GERMINATION PROTEIN"/>
    <property type="match status" value="1"/>
</dbReference>
<evidence type="ECO:0000313" key="7">
    <source>
        <dbReference type="Proteomes" id="UP000075806"/>
    </source>
</evidence>
<accession>A0A162D632</accession>
<dbReference type="Proteomes" id="UP000075806">
    <property type="component" value="Unassembled WGS sequence"/>
</dbReference>
<dbReference type="EMBL" id="LTAO01000034">
    <property type="protein sequence ID" value="KYG28252.1"/>
    <property type="molecule type" value="Genomic_DNA"/>
</dbReference>
<dbReference type="Pfam" id="PF03323">
    <property type="entry name" value="GerA"/>
    <property type="match status" value="1"/>
</dbReference>
<organism evidence="6 7">
    <name type="scientific">Alkalihalobacillus trypoxylicola</name>
    <dbReference type="NCBI Taxonomy" id="519424"/>
    <lineage>
        <taxon>Bacteria</taxon>
        <taxon>Bacillati</taxon>
        <taxon>Bacillota</taxon>
        <taxon>Bacilli</taxon>
        <taxon>Bacillales</taxon>
        <taxon>Bacillaceae</taxon>
        <taxon>Alkalihalobacillus</taxon>
    </lineage>
</organism>
<dbReference type="GO" id="GO:0009847">
    <property type="term" value="P:spore germination"/>
    <property type="evidence" value="ECO:0007669"/>
    <property type="project" value="UniProtKB-UniRule"/>
</dbReference>
<dbReference type="OrthoDB" id="9772630at2"/>
<dbReference type="RefSeq" id="WP_061949674.1">
    <property type="nucleotide sequence ID" value="NZ_LTAO01000034.1"/>
</dbReference>
<evidence type="ECO:0000256" key="4">
    <source>
        <dbReference type="PIRNR" id="PIRNR005690"/>
    </source>
</evidence>
<comment type="caution">
    <text evidence="6">The sequence shown here is derived from an EMBL/GenBank/DDBJ whole genome shotgun (WGS) entry which is preliminary data.</text>
</comment>
<dbReference type="AlphaFoldDB" id="A0A162D632"/>
<dbReference type="InterPro" id="IPR050768">
    <property type="entry name" value="UPF0353/GerABKA_families"/>
</dbReference>
<keyword evidence="5" id="KW-0812">Transmembrane</keyword>
<keyword evidence="5" id="KW-1133">Transmembrane helix</keyword>
<evidence type="ECO:0000256" key="3">
    <source>
        <dbReference type="ARBA" id="ARBA00023136"/>
    </source>
</evidence>
<dbReference type="PANTHER" id="PTHR22550:SF5">
    <property type="entry name" value="LEUCINE ZIPPER PROTEIN 4"/>
    <property type="match status" value="1"/>
</dbReference>
<name>A0A162D632_9BACI</name>
<feature type="transmembrane region" description="Helical" evidence="5">
    <location>
        <begin position="401"/>
        <end position="429"/>
    </location>
</feature>
<dbReference type="GO" id="GO:0005886">
    <property type="term" value="C:plasma membrane"/>
    <property type="evidence" value="ECO:0007669"/>
    <property type="project" value="UniProtKB-SubCell"/>
</dbReference>
<keyword evidence="3 4" id="KW-0472">Membrane</keyword>
<proteinExistence type="inferred from homology"/>
<evidence type="ECO:0000256" key="5">
    <source>
        <dbReference type="SAM" id="Phobius"/>
    </source>
</evidence>
<feature type="transmembrane region" description="Helical" evidence="5">
    <location>
        <begin position="278"/>
        <end position="300"/>
    </location>
</feature>
<dbReference type="InterPro" id="IPR004995">
    <property type="entry name" value="Spore_Ger"/>
</dbReference>
<feature type="transmembrane region" description="Helical" evidence="5">
    <location>
        <begin position="370"/>
        <end position="389"/>
    </location>
</feature>
<evidence type="ECO:0000256" key="2">
    <source>
        <dbReference type="ARBA" id="ARBA00005278"/>
    </source>
</evidence>
<evidence type="ECO:0000313" key="6">
    <source>
        <dbReference type="EMBL" id="KYG28252.1"/>
    </source>
</evidence>
<dbReference type="PIRSF" id="PIRSF005690">
    <property type="entry name" value="GerBA"/>
    <property type="match status" value="1"/>
</dbReference>
<sequence length="472" mass="54034">MSETYDLDKLINTLNDRTSVNADLNKEEIYIHSINKRGDLYYLGQVNTDKYKEFNAVLHSITTKEEECFKIEAVSSFLYTDANWNNAITQLYEGNALLLMEDTPYYYLFNLKEEMKRALEDSSSEKIVRGPKLAFIENLSFNVSLIRQLNFDTNIQVEEFVIQKKTKTKRLQYVYQKEKTDPKIIKELKKKLQDINTSNFEDSGMIEGFLEERRFSPFPQVQNTERVDRAVAALDEGRVVILVEGSPFALIIPTTFDILLQSPDDYYERWIAGSFIRLLRYIAIIFTLFLSSIYISLVSFHPGLLPDELALTIMNTRMEIPFPPIIEALIMEATIEFLREAGIRLPTPLGQTIGLVGGVIIGQAAVEAHIVSSVMVIIISLTAIASFCVPQYNFGLSFRLLRFGTIILAGLFGLYGVICFLILITIHLASLQNFGVHYFSLKLSLRNHEWRDLIIRFPKSFIMKKDQSSEKG</sequence>
<keyword evidence="7" id="KW-1185">Reference proteome</keyword>
<comment type="subcellular location">
    <subcellularLocation>
        <location evidence="4">Cell membrane</location>
    </subcellularLocation>
    <subcellularLocation>
        <location evidence="1">Membrane</location>
        <topology evidence="1">Multi-pass membrane protein</topology>
    </subcellularLocation>
</comment>
<evidence type="ECO:0000256" key="1">
    <source>
        <dbReference type="ARBA" id="ARBA00004141"/>
    </source>
</evidence>